<dbReference type="InterPro" id="IPR017438">
    <property type="entry name" value="ATP-NAD_kinase_N"/>
</dbReference>
<feature type="domain" description="DAGKc" evidence="1">
    <location>
        <begin position="61"/>
        <end position="211"/>
    </location>
</feature>
<evidence type="ECO:0000259" key="1">
    <source>
        <dbReference type="PROSITE" id="PS50146"/>
    </source>
</evidence>
<dbReference type="eggNOG" id="ENOG502S2DU">
    <property type="taxonomic scope" value="Eukaryota"/>
</dbReference>
<dbReference type="PROSITE" id="PS50146">
    <property type="entry name" value="DAGK"/>
    <property type="match status" value="1"/>
</dbReference>
<dbReference type="RefSeq" id="XP_007707781.1">
    <property type="nucleotide sequence ID" value="XM_007709591.1"/>
</dbReference>
<dbReference type="Pfam" id="PF00781">
    <property type="entry name" value="DAGK_cat"/>
    <property type="match status" value="1"/>
</dbReference>
<dbReference type="HOGENOM" id="CLU_021934_1_0_1"/>
<dbReference type="PANTHER" id="PTHR12358:SF108">
    <property type="entry name" value="DAGKC DOMAIN-CONTAINING PROTEIN"/>
    <property type="match status" value="1"/>
</dbReference>
<evidence type="ECO:0000313" key="2">
    <source>
        <dbReference type="EMBL" id="EUC37843.1"/>
    </source>
</evidence>
<dbReference type="GO" id="GO:0046512">
    <property type="term" value="P:sphingosine biosynthetic process"/>
    <property type="evidence" value="ECO:0007669"/>
    <property type="project" value="TreeGrafter"/>
</dbReference>
<dbReference type="Gene3D" id="2.60.200.40">
    <property type="match status" value="1"/>
</dbReference>
<dbReference type="GO" id="GO:0016020">
    <property type="term" value="C:membrane"/>
    <property type="evidence" value="ECO:0007669"/>
    <property type="project" value="TreeGrafter"/>
</dbReference>
<dbReference type="OrthoDB" id="3853857at2759"/>
<dbReference type="GeneID" id="19144745"/>
<dbReference type="InterPro" id="IPR001206">
    <property type="entry name" value="Diacylglycerol_kinase_cat_dom"/>
</dbReference>
<dbReference type="Gene3D" id="3.40.50.10330">
    <property type="entry name" value="Probable inorganic polyphosphate/atp-NAD kinase, domain 1"/>
    <property type="match status" value="1"/>
</dbReference>
<gene>
    <name evidence="2" type="ORF">COCCADRAFT_1289</name>
</gene>
<dbReference type="GO" id="GO:0005737">
    <property type="term" value="C:cytoplasm"/>
    <property type="evidence" value="ECO:0007669"/>
    <property type="project" value="TreeGrafter"/>
</dbReference>
<organism evidence="2 3">
    <name type="scientific">Cochliobolus carbonum (strain 26-R-13)</name>
    <name type="common">Maize leaf spot fungus</name>
    <name type="synonym">Bipolaris zeicola</name>
    <dbReference type="NCBI Taxonomy" id="930089"/>
    <lineage>
        <taxon>Eukaryota</taxon>
        <taxon>Fungi</taxon>
        <taxon>Dikarya</taxon>
        <taxon>Ascomycota</taxon>
        <taxon>Pezizomycotina</taxon>
        <taxon>Dothideomycetes</taxon>
        <taxon>Pleosporomycetidae</taxon>
        <taxon>Pleosporales</taxon>
        <taxon>Pleosporineae</taxon>
        <taxon>Pleosporaceae</taxon>
        <taxon>Bipolaris</taxon>
    </lineage>
</organism>
<dbReference type="Proteomes" id="UP000053841">
    <property type="component" value="Unassembled WGS sequence"/>
</dbReference>
<keyword evidence="3" id="KW-1185">Reference proteome</keyword>
<dbReference type="PANTHER" id="PTHR12358">
    <property type="entry name" value="SPHINGOSINE KINASE"/>
    <property type="match status" value="1"/>
</dbReference>
<proteinExistence type="predicted"/>
<reference evidence="2 3" key="1">
    <citation type="journal article" date="2013" name="PLoS Genet.">
        <title>Comparative genome structure, secondary metabolite, and effector coding capacity across Cochliobolus pathogens.</title>
        <authorList>
            <person name="Condon B.J."/>
            <person name="Leng Y."/>
            <person name="Wu D."/>
            <person name="Bushley K.E."/>
            <person name="Ohm R.A."/>
            <person name="Otillar R."/>
            <person name="Martin J."/>
            <person name="Schackwitz W."/>
            <person name="Grimwood J."/>
            <person name="MohdZainudin N."/>
            <person name="Xue C."/>
            <person name="Wang R."/>
            <person name="Manning V.A."/>
            <person name="Dhillon B."/>
            <person name="Tu Z.J."/>
            <person name="Steffenson B.J."/>
            <person name="Salamov A."/>
            <person name="Sun H."/>
            <person name="Lowry S."/>
            <person name="LaButti K."/>
            <person name="Han J."/>
            <person name="Copeland A."/>
            <person name="Lindquist E."/>
            <person name="Barry K."/>
            <person name="Schmutz J."/>
            <person name="Baker S.E."/>
            <person name="Ciuffetti L.M."/>
            <person name="Grigoriev I.V."/>
            <person name="Zhong S."/>
            <person name="Turgeon B.G."/>
        </authorList>
    </citation>
    <scope>NUCLEOTIDE SEQUENCE [LARGE SCALE GENOMIC DNA]</scope>
    <source>
        <strain evidence="2 3">26-R-13</strain>
    </source>
</reference>
<dbReference type="InterPro" id="IPR050187">
    <property type="entry name" value="Lipid_Phosphate_FormReg"/>
</dbReference>
<dbReference type="EMBL" id="KI964547">
    <property type="protein sequence ID" value="EUC37843.1"/>
    <property type="molecule type" value="Genomic_DNA"/>
</dbReference>
<protein>
    <recommendedName>
        <fullName evidence="1">DAGKc domain-containing protein</fullName>
    </recommendedName>
</protein>
<dbReference type="GO" id="GO:0001727">
    <property type="term" value="F:lipid kinase activity"/>
    <property type="evidence" value="ECO:0007669"/>
    <property type="project" value="TreeGrafter"/>
</dbReference>
<dbReference type="InterPro" id="IPR016064">
    <property type="entry name" value="NAD/diacylglycerol_kinase_sf"/>
</dbReference>
<dbReference type="AlphaFoldDB" id="W6YJK5"/>
<sequence length="439" mass="47284">MATVNEAEAPQPRKIVIDLPTADGASKATVTLQENEDATKPPLLLNISKRALDSPDTNTTLTERKTHVIISVGSGTRQAENFFNTVVKPILTAIHGEDGVSKIKVHTTTSATSISDYTNTIFFPAANSGTPLRIILLSGDGGIVDLVNGLLSPPHDIAYTSPQVVLLPLGTANALYHSINTSNEPSTWGLAALASSHSAPLPVFTATFSPGARLLVDEARAEEALPKNEKGEGVLHGAVVASWGMHAALVADSDTAHYRQYGVQRFQMAAKEALYPSDGGAPHAYKARISLLPLPPSSSSSPSQNSQQQKDWIELDTIDHMYVLATLVSHLERPFCISPASAPLDASLRLVHFGPKTADEAMRIMGLAYQGGKHVREEGVRYESIEGLRIRFEGLEEDGRWRRICVDGKIVRVEKEGWVEVKKDKGRRALNVVVVAAAT</sequence>
<dbReference type="SUPFAM" id="SSF111331">
    <property type="entry name" value="NAD kinase/diacylglycerol kinase-like"/>
    <property type="match status" value="1"/>
</dbReference>
<dbReference type="KEGG" id="bze:COCCADRAFT_1289"/>
<accession>W6YJK5</accession>
<evidence type="ECO:0000313" key="3">
    <source>
        <dbReference type="Proteomes" id="UP000053841"/>
    </source>
</evidence>
<name>W6YJK5_COCC2</name>